<dbReference type="Proteomes" id="UP001209885">
    <property type="component" value="Unassembled WGS sequence"/>
</dbReference>
<dbReference type="RefSeq" id="WP_266058148.1">
    <property type="nucleotide sequence ID" value="NZ_JAPFQN010000010.1"/>
</dbReference>
<dbReference type="PROSITE" id="PS51257">
    <property type="entry name" value="PROKAR_LIPOPROTEIN"/>
    <property type="match status" value="1"/>
</dbReference>
<dbReference type="Pfam" id="PF13474">
    <property type="entry name" value="SnoaL_3"/>
    <property type="match status" value="1"/>
</dbReference>
<sequence>MRCVFLILISFFIIISCKQKEQEKVDEKIIEDRLNSLNRTANKQDLDGFMDHFVKSDSTLFIFNADPAFGWENIKIRQEEWWNNVDTAHYRIYNQIIIPLSDSAFTATNIATSWVVTRNGEEKMGRFIISMTWIKTIDGWKIIEAHESTSGLNLK</sequence>
<dbReference type="InterPro" id="IPR032710">
    <property type="entry name" value="NTF2-like_dom_sf"/>
</dbReference>
<protein>
    <submittedName>
        <fullName evidence="2">DUF3225 domain-containing protein</fullName>
    </submittedName>
</protein>
<dbReference type="SUPFAM" id="SSF54427">
    <property type="entry name" value="NTF2-like"/>
    <property type="match status" value="1"/>
</dbReference>
<keyword evidence="3" id="KW-1185">Reference proteome</keyword>
<name>A0ABT3RUU5_9BACT</name>
<feature type="domain" description="SnoaL-like" evidence="1">
    <location>
        <begin position="30"/>
        <end position="148"/>
    </location>
</feature>
<reference evidence="2 3" key="1">
    <citation type="submission" date="2022-11" db="EMBL/GenBank/DDBJ databases">
        <title>The characterization of three novel Bacteroidetes species and genomic analysis of their roles in tidal elemental geochemical cycles.</title>
        <authorList>
            <person name="Ma K."/>
        </authorList>
    </citation>
    <scope>NUCLEOTIDE SEQUENCE [LARGE SCALE GENOMIC DNA]</scope>
    <source>
        <strain evidence="2 3">M17</strain>
    </source>
</reference>
<proteinExistence type="predicted"/>
<evidence type="ECO:0000313" key="3">
    <source>
        <dbReference type="Proteomes" id="UP001209885"/>
    </source>
</evidence>
<evidence type="ECO:0000259" key="1">
    <source>
        <dbReference type="Pfam" id="PF13474"/>
    </source>
</evidence>
<dbReference type="EMBL" id="JAPFQN010000010">
    <property type="protein sequence ID" value="MCX2745553.1"/>
    <property type="molecule type" value="Genomic_DNA"/>
</dbReference>
<gene>
    <name evidence="2" type="ORF">OO013_16855</name>
</gene>
<accession>A0ABT3RUU5</accession>
<dbReference type="InterPro" id="IPR037401">
    <property type="entry name" value="SnoaL-like"/>
</dbReference>
<comment type="caution">
    <text evidence="2">The sequence shown here is derived from an EMBL/GenBank/DDBJ whole genome shotgun (WGS) entry which is preliminary data.</text>
</comment>
<dbReference type="Gene3D" id="3.10.450.50">
    <property type="match status" value="1"/>
</dbReference>
<evidence type="ECO:0000313" key="2">
    <source>
        <dbReference type="EMBL" id="MCX2745553.1"/>
    </source>
</evidence>
<organism evidence="2 3">
    <name type="scientific">Mangrovivirga halotolerans</name>
    <dbReference type="NCBI Taxonomy" id="2993936"/>
    <lineage>
        <taxon>Bacteria</taxon>
        <taxon>Pseudomonadati</taxon>
        <taxon>Bacteroidota</taxon>
        <taxon>Cytophagia</taxon>
        <taxon>Cytophagales</taxon>
        <taxon>Mangrovivirgaceae</taxon>
        <taxon>Mangrovivirga</taxon>
    </lineage>
</organism>